<gene>
    <name evidence="13" type="primary">EOG090X088H</name>
</gene>
<dbReference type="GO" id="GO:0005576">
    <property type="term" value="C:extracellular region"/>
    <property type="evidence" value="ECO:0007669"/>
    <property type="project" value="InterPro"/>
</dbReference>
<dbReference type="Gene3D" id="3.40.50.300">
    <property type="entry name" value="P-loop containing nucleotide triphosphate hydrolases"/>
    <property type="match status" value="1"/>
</dbReference>
<dbReference type="InterPro" id="IPR007734">
    <property type="entry name" value="Heparan_SO4_2-O-STrfase"/>
</dbReference>
<dbReference type="GO" id="GO:0008061">
    <property type="term" value="F:chitin binding"/>
    <property type="evidence" value="ECO:0007669"/>
    <property type="project" value="InterPro"/>
</dbReference>
<evidence type="ECO:0000256" key="2">
    <source>
        <dbReference type="ARBA" id="ARBA00010569"/>
    </source>
</evidence>
<dbReference type="GO" id="GO:0000139">
    <property type="term" value="C:Golgi membrane"/>
    <property type="evidence" value="ECO:0007669"/>
    <property type="project" value="UniProtKB-SubCell"/>
</dbReference>
<keyword evidence="10" id="KW-1015">Disulfide bond</keyword>
<evidence type="ECO:0000256" key="5">
    <source>
        <dbReference type="ARBA" id="ARBA00022692"/>
    </source>
</evidence>
<reference evidence="13" key="1">
    <citation type="submission" date="2018-08" db="EMBL/GenBank/DDBJ databases">
        <authorList>
            <person name="Cornetti L."/>
        </authorList>
    </citation>
    <scope>NUCLEOTIDE SEQUENCE</scope>
    <source>
        <strain evidence="13">CH-H-2</strain>
    </source>
</reference>
<dbReference type="PANTHER" id="PTHR12129:SF17">
    <property type="entry name" value="HEPARAN SULFATE 2-O-SULFOTRANSFERASE 1"/>
    <property type="match status" value="1"/>
</dbReference>
<evidence type="ECO:0000256" key="10">
    <source>
        <dbReference type="ARBA" id="ARBA00023157"/>
    </source>
</evidence>
<dbReference type="InterPro" id="IPR027417">
    <property type="entry name" value="P-loop_NTPase"/>
</dbReference>
<dbReference type="GO" id="GO:0015012">
    <property type="term" value="P:heparan sulfate proteoglycan biosynthetic process"/>
    <property type="evidence" value="ECO:0007669"/>
    <property type="project" value="UniProtKB-ARBA"/>
</dbReference>
<keyword evidence="8" id="KW-0333">Golgi apparatus</keyword>
<evidence type="ECO:0000256" key="8">
    <source>
        <dbReference type="ARBA" id="ARBA00023034"/>
    </source>
</evidence>
<keyword evidence="7" id="KW-1133">Transmembrane helix</keyword>
<dbReference type="Pfam" id="PF03567">
    <property type="entry name" value="Sulfotransfer_2"/>
    <property type="match status" value="1"/>
</dbReference>
<dbReference type="PROSITE" id="PS50940">
    <property type="entry name" value="CHIT_BIND_II"/>
    <property type="match status" value="1"/>
</dbReference>
<organism evidence="13">
    <name type="scientific">Megafenestra aurita</name>
    <dbReference type="NCBI Taxonomy" id="2291010"/>
    <lineage>
        <taxon>Eukaryota</taxon>
        <taxon>Metazoa</taxon>
        <taxon>Ecdysozoa</taxon>
        <taxon>Arthropoda</taxon>
        <taxon>Crustacea</taxon>
        <taxon>Branchiopoda</taxon>
        <taxon>Diplostraca</taxon>
        <taxon>Cladocera</taxon>
        <taxon>Anomopoda</taxon>
        <taxon>Daphniidae</taxon>
        <taxon>Megafenestra</taxon>
    </lineage>
</organism>
<keyword evidence="5" id="KW-0812">Transmembrane</keyword>
<dbReference type="EMBL" id="LR022846">
    <property type="protein sequence ID" value="SVE92465.1"/>
    <property type="molecule type" value="mRNA"/>
</dbReference>
<dbReference type="FunFam" id="3.40.50.300:FF:001418">
    <property type="entry name" value="Heparan sulfate 2-o-sulfotransferase"/>
    <property type="match status" value="1"/>
</dbReference>
<comment type="subunit">
    <text evidence="3">Homotrimer.</text>
</comment>
<evidence type="ECO:0000256" key="4">
    <source>
        <dbReference type="ARBA" id="ARBA00022679"/>
    </source>
</evidence>
<comment type="subcellular location">
    <subcellularLocation>
        <location evidence="1">Golgi apparatus membrane</location>
        <topology evidence="1">Single-pass type II membrane protein</topology>
    </subcellularLocation>
</comment>
<dbReference type="InterPro" id="IPR005331">
    <property type="entry name" value="Sulfotransferase"/>
</dbReference>
<keyword evidence="11" id="KW-0325">Glycoprotein</keyword>
<accession>A0A4Y7NJG8</accession>
<protein>
    <submittedName>
        <fullName evidence="13">EOG090X088H</fullName>
    </submittedName>
</protein>
<comment type="similarity">
    <text evidence="2">Belongs to the sulfotransferase 3 family.</text>
</comment>
<dbReference type="Gene3D" id="2.170.140.10">
    <property type="entry name" value="Chitin binding domain"/>
    <property type="match status" value="1"/>
</dbReference>
<dbReference type="InterPro" id="IPR036508">
    <property type="entry name" value="Chitin-bd_dom_sf"/>
</dbReference>
<evidence type="ECO:0000313" key="13">
    <source>
        <dbReference type="EMBL" id="SVE92465.1"/>
    </source>
</evidence>
<dbReference type="PANTHER" id="PTHR12129">
    <property type="entry name" value="HEPARAN SULFATE 2-O-SULFOTRANSFERASE"/>
    <property type="match status" value="1"/>
</dbReference>
<name>A0A4Y7NJG8_9CRUS</name>
<keyword evidence="6" id="KW-0735">Signal-anchor</keyword>
<dbReference type="Pfam" id="PF01607">
    <property type="entry name" value="CBM_14"/>
    <property type="match status" value="1"/>
</dbReference>
<keyword evidence="9" id="KW-0472">Membrane</keyword>
<evidence type="ECO:0000256" key="9">
    <source>
        <dbReference type="ARBA" id="ARBA00023136"/>
    </source>
</evidence>
<dbReference type="InterPro" id="IPR002557">
    <property type="entry name" value="Chitin-bd_dom"/>
</dbReference>
<evidence type="ECO:0000256" key="1">
    <source>
        <dbReference type="ARBA" id="ARBA00004323"/>
    </source>
</evidence>
<dbReference type="SUPFAM" id="SSF57625">
    <property type="entry name" value="Invertebrate chitin-binding proteins"/>
    <property type="match status" value="1"/>
</dbReference>
<keyword evidence="4" id="KW-0808">Transferase</keyword>
<evidence type="ECO:0000256" key="7">
    <source>
        <dbReference type="ARBA" id="ARBA00022989"/>
    </source>
</evidence>
<evidence type="ECO:0000259" key="12">
    <source>
        <dbReference type="PROSITE" id="PS50940"/>
    </source>
</evidence>
<dbReference type="GO" id="GO:0004394">
    <property type="term" value="F:heparan sulfate 2-sulfotransferase activity"/>
    <property type="evidence" value="ECO:0007669"/>
    <property type="project" value="TreeGrafter"/>
</dbReference>
<sequence>MTTTKKSDASTQKPIECTTDGFFAFERCQSVYYACIDGVAYFQTCPNSGIFVEAESACKPIEETDCGPFVCPDNNMGFYPLYPTACSGSYYTCYEGTAYLQNVKNNNSCCKNLPILVLVTYLVDLEKKIGYSKVSIHHNSDLLKTPVINGALSPSNSASKNLVLLYNRVPKTGSTSFVGLAYDLCSKNKFKVLHVNVSRNAHTMSLMDQLRFAWNLSQWDLKQPSFYHGHVAYLDFTKFGSHAPMFINLIRQPLDRMVSYYYFLRYGDDFRPHLIRRKQGNKTSFDDCVKDGQPECDPNNLWLQVPFFCGHHADCWIPGNSWAFEQAKKNLVNKYLLVGVTEQMEEFVAILEVTLPNIFKGALKLYRQGTKSHLRKTNMKLPLKAETIASFKNSTVWQLENEFYEFALRHFNYIKSRTLNADLTGKEQQFFYEKIRPK</sequence>
<evidence type="ECO:0000256" key="3">
    <source>
        <dbReference type="ARBA" id="ARBA00011233"/>
    </source>
</evidence>
<evidence type="ECO:0000256" key="11">
    <source>
        <dbReference type="ARBA" id="ARBA00023180"/>
    </source>
</evidence>
<feature type="domain" description="Chitin-binding type-2" evidence="12">
    <location>
        <begin position="14"/>
        <end position="68"/>
    </location>
</feature>
<proteinExistence type="evidence at transcript level"/>
<evidence type="ECO:0000256" key="6">
    <source>
        <dbReference type="ARBA" id="ARBA00022968"/>
    </source>
</evidence>
<dbReference type="SMART" id="SM00494">
    <property type="entry name" value="ChtBD2"/>
    <property type="match status" value="1"/>
</dbReference>
<dbReference type="AlphaFoldDB" id="A0A4Y7NJG8"/>
<dbReference type="SUPFAM" id="SSF52540">
    <property type="entry name" value="P-loop containing nucleoside triphosphate hydrolases"/>
    <property type="match status" value="1"/>
</dbReference>